<reference evidence="1 2" key="1">
    <citation type="submission" date="2021-06" db="EMBL/GenBank/DDBJ databases">
        <title>Caerostris darwini draft genome.</title>
        <authorList>
            <person name="Kono N."/>
            <person name="Arakawa K."/>
        </authorList>
    </citation>
    <scope>NUCLEOTIDE SEQUENCE [LARGE SCALE GENOMIC DNA]</scope>
</reference>
<organism evidence="1 2">
    <name type="scientific">Caerostris darwini</name>
    <dbReference type="NCBI Taxonomy" id="1538125"/>
    <lineage>
        <taxon>Eukaryota</taxon>
        <taxon>Metazoa</taxon>
        <taxon>Ecdysozoa</taxon>
        <taxon>Arthropoda</taxon>
        <taxon>Chelicerata</taxon>
        <taxon>Arachnida</taxon>
        <taxon>Araneae</taxon>
        <taxon>Araneomorphae</taxon>
        <taxon>Entelegynae</taxon>
        <taxon>Araneoidea</taxon>
        <taxon>Araneidae</taxon>
        <taxon>Caerostris</taxon>
    </lineage>
</organism>
<accession>A0AAV4U2Z0</accession>
<proteinExistence type="predicted"/>
<protein>
    <submittedName>
        <fullName evidence="1">Uncharacterized protein</fullName>
    </submittedName>
</protein>
<name>A0AAV4U2Z0_9ARAC</name>
<gene>
    <name evidence="1" type="ORF">CDAR_619231</name>
</gene>
<evidence type="ECO:0000313" key="2">
    <source>
        <dbReference type="Proteomes" id="UP001054837"/>
    </source>
</evidence>
<dbReference type="Proteomes" id="UP001054837">
    <property type="component" value="Unassembled WGS sequence"/>
</dbReference>
<dbReference type="AlphaFoldDB" id="A0AAV4U2Z0"/>
<dbReference type="EMBL" id="BPLQ01010627">
    <property type="protein sequence ID" value="GIY52032.1"/>
    <property type="molecule type" value="Genomic_DNA"/>
</dbReference>
<keyword evidence="2" id="KW-1185">Reference proteome</keyword>
<sequence length="112" mass="12106">MSNFFRITPSASPMEGGGIITIILSAILSRKGIVFAAIAGQKQAAVIKTASLRTRIHRWEIIACEQQQQGEGGDLSVFRDIVYHLLPVTSDLTPLEFGRGGLEGGKWPANKV</sequence>
<evidence type="ECO:0000313" key="1">
    <source>
        <dbReference type="EMBL" id="GIY52032.1"/>
    </source>
</evidence>
<comment type="caution">
    <text evidence="1">The sequence shown here is derived from an EMBL/GenBank/DDBJ whole genome shotgun (WGS) entry which is preliminary data.</text>
</comment>